<dbReference type="GO" id="GO:0043571">
    <property type="term" value="P:maintenance of CRISPR repeat elements"/>
    <property type="evidence" value="ECO:0007669"/>
    <property type="project" value="UniProtKB-UniRule"/>
</dbReference>
<comment type="subunit">
    <text evidence="9">Homodimer, forms a heterotetramer with a Cas1 homodimer.</text>
</comment>
<dbReference type="Proteomes" id="UP000886198">
    <property type="component" value="Unassembled WGS sequence"/>
</dbReference>
<comment type="cofactor">
    <cofactor evidence="1 9">
        <name>Mg(2+)</name>
        <dbReference type="ChEBI" id="CHEBI:18420"/>
    </cofactor>
</comment>
<evidence type="ECO:0000256" key="2">
    <source>
        <dbReference type="ARBA" id="ARBA00009959"/>
    </source>
</evidence>
<evidence type="ECO:0000256" key="8">
    <source>
        <dbReference type="ARBA" id="ARBA00023118"/>
    </source>
</evidence>
<evidence type="ECO:0000256" key="6">
    <source>
        <dbReference type="ARBA" id="ARBA00022801"/>
    </source>
</evidence>
<dbReference type="AlphaFoldDB" id="A0A7C1CUV8"/>
<dbReference type="EC" id="3.1.-.-" evidence="9"/>
<keyword evidence="5 9" id="KW-0255">Endonuclease</keyword>
<evidence type="ECO:0000256" key="1">
    <source>
        <dbReference type="ARBA" id="ARBA00001946"/>
    </source>
</evidence>
<dbReference type="GO" id="GO:0046872">
    <property type="term" value="F:metal ion binding"/>
    <property type="evidence" value="ECO:0007669"/>
    <property type="project" value="UniProtKB-UniRule"/>
</dbReference>
<dbReference type="InterPro" id="IPR019199">
    <property type="entry name" value="Virulence_VapD/CRISPR_Cas2"/>
</dbReference>
<dbReference type="CDD" id="cd09725">
    <property type="entry name" value="Cas2_I_II_III"/>
    <property type="match status" value="1"/>
</dbReference>
<dbReference type="NCBIfam" id="TIGR01573">
    <property type="entry name" value="cas2"/>
    <property type="match status" value="1"/>
</dbReference>
<dbReference type="Gene3D" id="3.30.70.240">
    <property type="match status" value="1"/>
</dbReference>
<dbReference type="HAMAP" id="MF_01471">
    <property type="entry name" value="Cas2"/>
    <property type="match status" value="1"/>
</dbReference>
<dbReference type="EMBL" id="DSBT01000150">
    <property type="protein sequence ID" value="HDP77618.1"/>
    <property type="molecule type" value="Genomic_DNA"/>
</dbReference>
<keyword evidence="7 9" id="KW-0460">Magnesium</keyword>
<evidence type="ECO:0000256" key="7">
    <source>
        <dbReference type="ARBA" id="ARBA00022842"/>
    </source>
</evidence>
<dbReference type="InterPro" id="IPR021127">
    <property type="entry name" value="CRISPR_associated_Cas2"/>
</dbReference>
<keyword evidence="6 9" id="KW-0378">Hydrolase</keyword>
<dbReference type="GO" id="GO:0004521">
    <property type="term" value="F:RNA endonuclease activity"/>
    <property type="evidence" value="ECO:0007669"/>
    <property type="project" value="InterPro"/>
</dbReference>
<accession>A0A7C1CUV8</accession>
<keyword evidence="8 9" id="KW-0051">Antiviral defense</keyword>
<comment type="function">
    <text evidence="9">CRISPR (clustered regularly interspaced short palindromic repeat), is an adaptive immune system that provides protection against mobile genetic elements (viruses, transposable elements and conjugative plasmids). CRISPR clusters contain sequences complementary to antecedent mobile elements and target invading nucleic acids. CRISPR clusters are transcribed and processed into CRISPR RNA (crRNA). Functions as a ssRNA-specific endoribonuclease. Involved in the integration of spacer DNA into the CRISPR cassette.</text>
</comment>
<comment type="similarity">
    <text evidence="2 9">Belongs to the CRISPR-associated endoribonuclease Cas2 protein family.</text>
</comment>
<gene>
    <name evidence="9 10" type="primary">cas2</name>
    <name evidence="10" type="ORF">ENN47_05445</name>
</gene>
<dbReference type="GO" id="GO:0051607">
    <property type="term" value="P:defense response to virus"/>
    <property type="evidence" value="ECO:0007669"/>
    <property type="project" value="UniProtKB-UniRule"/>
</dbReference>
<comment type="caution">
    <text evidence="10">The sequence shown here is derived from an EMBL/GenBank/DDBJ whole genome shotgun (WGS) entry which is preliminary data.</text>
</comment>
<name>A0A7C1CUV8_9BACT</name>
<dbReference type="SUPFAM" id="SSF143430">
    <property type="entry name" value="TTP0101/SSO1404-like"/>
    <property type="match status" value="1"/>
</dbReference>
<keyword evidence="3 9" id="KW-0540">Nuclease</keyword>
<protein>
    <recommendedName>
        <fullName evidence="9">CRISPR-associated endoribonuclease Cas2</fullName>
        <ecNumber evidence="9">3.1.-.-</ecNumber>
    </recommendedName>
</protein>
<evidence type="ECO:0000256" key="9">
    <source>
        <dbReference type="HAMAP-Rule" id="MF_01471"/>
    </source>
</evidence>
<evidence type="ECO:0000256" key="5">
    <source>
        <dbReference type="ARBA" id="ARBA00022759"/>
    </source>
</evidence>
<reference evidence="10" key="1">
    <citation type="journal article" date="2020" name="mSystems">
        <title>Genome- and Community-Level Interaction Insights into Carbon Utilization and Element Cycling Functions of Hydrothermarchaeota in Hydrothermal Sediment.</title>
        <authorList>
            <person name="Zhou Z."/>
            <person name="Liu Y."/>
            <person name="Xu W."/>
            <person name="Pan J."/>
            <person name="Luo Z.H."/>
            <person name="Li M."/>
        </authorList>
    </citation>
    <scope>NUCLEOTIDE SEQUENCE [LARGE SCALE GENOMIC DNA]</scope>
    <source>
        <strain evidence="10">SpSt-1179</strain>
    </source>
</reference>
<sequence length="87" mass="10213">MWVIIVYDINEKRVAKVLKYLRRFLNWIQNSVFEGELTFAELKKVKSGLKKLMKTEEDSVIIFSSSLSNDYKKEIIGLDKAKETQIL</sequence>
<evidence type="ECO:0000256" key="4">
    <source>
        <dbReference type="ARBA" id="ARBA00022723"/>
    </source>
</evidence>
<dbReference type="GO" id="GO:0016787">
    <property type="term" value="F:hydrolase activity"/>
    <property type="evidence" value="ECO:0007669"/>
    <property type="project" value="UniProtKB-KW"/>
</dbReference>
<evidence type="ECO:0000313" key="10">
    <source>
        <dbReference type="EMBL" id="HDP77618.1"/>
    </source>
</evidence>
<dbReference type="PANTHER" id="PTHR34405">
    <property type="entry name" value="CRISPR-ASSOCIATED ENDORIBONUCLEASE CAS2"/>
    <property type="match status" value="1"/>
</dbReference>
<evidence type="ECO:0000256" key="3">
    <source>
        <dbReference type="ARBA" id="ARBA00022722"/>
    </source>
</evidence>
<dbReference type="Pfam" id="PF09827">
    <property type="entry name" value="CRISPR_Cas2"/>
    <property type="match status" value="1"/>
</dbReference>
<proteinExistence type="inferred from homology"/>
<keyword evidence="4 9" id="KW-0479">Metal-binding</keyword>
<feature type="binding site" evidence="9">
    <location>
        <position position="8"/>
    </location>
    <ligand>
        <name>Mg(2+)</name>
        <dbReference type="ChEBI" id="CHEBI:18420"/>
        <note>catalytic</note>
    </ligand>
</feature>
<organism evidence="10">
    <name type="scientific">Mesotoga infera</name>
    <dbReference type="NCBI Taxonomy" id="1236046"/>
    <lineage>
        <taxon>Bacteria</taxon>
        <taxon>Thermotogati</taxon>
        <taxon>Thermotogota</taxon>
        <taxon>Thermotogae</taxon>
        <taxon>Kosmotogales</taxon>
        <taxon>Kosmotogaceae</taxon>
        <taxon>Mesotoga</taxon>
    </lineage>
</organism>